<dbReference type="EC" id="2.3.2.26" evidence="2"/>
<gene>
    <name evidence="8" type="ORF">DB88DRAFT_512885</name>
</gene>
<name>A0AAD9FJI4_PAPLA</name>
<dbReference type="Gene3D" id="3.30.2410.10">
    <property type="entry name" value="Hect, E3 ligase catalytic domain"/>
    <property type="match status" value="1"/>
</dbReference>
<dbReference type="EMBL" id="JAODAN010000010">
    <property type="protein sequence ID" value="KAK1921610.1"/>
    <property type="molecule type" value="Genomic_DNA"/>
</dbReference>
<evidence type="ECO:0000256" key="6">
    <source>
        <dbReference type="SAM" id="MobiDB-lite"/>
    </source>
</evidence>
<dbReference type="CDD" id="cd00078">
    <property type="entry name" value="HECTc"/>
    <property type="match status" value="1"/>
</dbReference>
<comment type="caution">
    <text evidence="8">The sequence shown here is derived from an EMBL/GenBank/DDBJ whole genome shotgun (WGS) entry which is preliminary data.</text>
</comment>
<dbReference type="InterPro" id="IPR044611">
    <property type="entry name" value="E3A/B/C-like"/>
</dbReference>
<dbReference type="Gene3D" id="3.30.2160.10">
    <property type="entry name" value="Hect, E3 ligase catalytic domain"/>
    <property type="match status" value="1"/>
</dbReference>
<evidence type="ECO:0000256" key="3">
    <source>
        <dbReference type="ARBA" id="ARBA00022679"/>
    </source>
</evidence>
<organism evidence="8 9">
    <name type="scientific">Papiliotrema laurentii</name>
    <name type="common">Cryptococcus laurentii</name>
    <dbReference type="NCBI Taxonomy" id="5418"/>
    <lineage>
        <taxon>Eukaryota</taxon>
        <taxon>Fungi</taxon>
        <taxon>Dikarya</taxon>
        <taxon>Basidiomycota</taxon>
        <taxon>Agaricomycotina</taxon>
        <taxon>Tremellomycetes</taxon>
        <taxon>Tremellales</taxon>
        <taxon>Rhynchogastremaceae</taxon>
        <taxon>Papiliotrema</taxon>
    </lineage>
</organism>
<dbReference type="PANTHER" id="PTHR45700:SF2">
    <property type="entry name" value="UBIQUITIN-PROTEIN LIGASE E3C"/>
    <property type="match status" value="1"/>
</dbReference>
<feature type="active site" description="Glycyl thioester intermediate" evidence="5">
    <location>
        <position position="1014"/>
    </location>
</feature>
<dbReference type="Proteomes" id="UP001182556">
    <property type="component" value="Unassembled WGS sequence"/>
</dbReference>
<evidence type="ECO:0000256" key="5">
    <source>
        <dbReference type="PROSITE-ProRule" id="PRU00104"/>
    </source>
</evidence>
<keyword evidence="9" id="KW-1185">Reference proteome</keyword>
<comment type="catalytic activity">
    <reaction evidence="1">
        <text>S-ubiquitinyl-[E2 ubiquitin-conjugating enzyme]-L-cysteine + [acceptor protein]-L-lysine = [E2 ubiquitin-conjugating enzyme]-L-cysteine + N(6)-ubiquitinyl-[acceptor protein]-L-lysine.</text>
        <dbReference type="EC" id="2.3.2.26"/>
    </reaction>
</comment>
<dbReference type="GO" id="GO:0006511">
    <property type="term" value="P:ubiquitin-dependent protein catabolic process"/>
    <property type="evidence" value="ECO:0007669"/>
    <property type="project" value="TreeGrafter"/>
</dbReference>
<evidence type="ECO:0000256" key="4">
    <source>
        <dbReference type="ARBA" id="ARBA00022786"/>
    </source>
</evidence>
<reference evidence="8" key="1">
    <citation type="submission" date="2023-02" db="EMBL/GenBank/DDBJ databases">
        <title>Identification and recombinant expression of a fungal hydrolase from Papiliotrema laurentii that hydrolyzes apple cutin and clears colloidal polyester polyurethane.</title>
        <authorList>
            <consortium name="DOE Joint Genome Institute"/>
            <person name="Roman V.A."/>
            <person name="Bojanowski C."/>
            <person name="Crable B.R."/>
            <person name="Wagner D.N."/>
            <person name="Hung C.S."/>
            <person name="Nadeau L.J."/>
            <person name="Schratz L."/>
            <person name="Haridas S."/>
            <person name="Pangilinan J."/>
            <person name="Lipzen A."/>
            <person name="Na H."/>
            <person name="Yan M."/>
            <person name="Ng V."/>
            <person name="Grigoriev I.V."/>
            <person name="Spatafora J.W."/>
            <person name="Barlow D."/>
            <person name="Biffinger J."/>
            <person name="Kelley-Loughnane N."/>
            <person name="Varaljay V.A."/>
            <person name="Crookes-Goodson W.J."/>
        </authorList>
    </citation>
    <scope>NUCLEOTIDE SEQUENCE</scope>
    <source>
        <strain evidence="8">5307AH</strain>
    </source>
</reference>
<dbReference type="InterPro" id="IPR000569">
    <property type="entry name" value="HECT_dom"/>
</dbReference>
<evidence type="ECO:0000313" key="8">
    <source>
        <dbReference type="EMBL" id="KAK1921610.1"/>
    </source>
</evidence>
<sequence length="1046" mass="117613">MSGFFDHQFDGNERRANVNLSTSASTSSTALLSSVRAERKAREDRRRHEVAAMTIQRVWRGRREAQEVREQLLKRLEEGLMDWQKDAAGLVVVVPRGWVDGPIEDVKRKRQVLVRWCERGLQRPDGFVEAGRGREGWSLVLGILSIRILSALVQDPLSSDASTLFTSLEALTSSQTWSHQVSAEEETQRADFVECLAENRWVERLVLVLEKLVAASAPKKKHPLLQPLARLFTAPLGLVSTPPEALLEQLLHTLLAVPALPSSLPIPSLTHLSSQLPLFNILLPLAAQRPGLLNSGRLSSELGKTYFLANLVTFGLTGGMLARYGFQGAQTWIKVIGMVLQGVQEGWGRWVDGQPEEVEEAMPLATEESDDEGEDEPKSGPSTSSASRSRPARPLLQPAVQKKVVLLASAAHLGLLADTLLSPSTPSSALVDFAGFALPLLSAFRGSPRWEGILESLMTGAKGKALEKRLWRECVRGKWSNSGDRSGWDHFAENPSTPCLLFLTHLYNHYLLITPDDEFFDSAESNPFSLDEVLEIAGIWRDLSYWAYTNGVAPAGTRPSKGVGTEEDRALLTRGVTRVSERNARRKFADEDFWVMVHSDLRSFIDVAVVEDAELTGMMGEEEESSMYELPRWARARQKFSKRQMAYISPRLGLLNNLPMTVPFMTRLEIFRNFIRKDRNLLFESRNYDQRRIKAKIRRSNLAQDGFDALNDYGPALKGDIYIKFYDQFGDREAGIDGGGLFKEFLTSLSKEVFDTNRGLWLFTEERQLYPNPHSYATEPHQLQWYGFIGRVLGKALYEGILVDVSFADFFLAKWLGRQSYLDDLNSLDKELYKGLIILKNYPKPEELALNFTITEEEFGTTNTIDLIPGGAEVPVTAENRHEYIQLVCRHKLDRQIAAQSRAFFSGLSDIIDPKWLRMFDQRELRQLIGGEETMIDIDDLKANCEVSGFPDDNTMRMFWRVVKGFNQEERKALLRFVTSCSRPPLLGFAYLNPKFGVRWSGSDTSRLPSASACFNLLKLPGYADEASLRSKLLQAINSGAGFDLS</sequence>
<feature type="compositionally biased region" description="Low complexity" evidence="6">
    <location>
        <begin position="379"/>
        <end position="393"/>
    </location>
</feature>
<evidence type="ECO:0000313" key="9">
    <source>
        <dbReference type="Proteomes" id="UP001182556"/>
    </source>
</evidence>
<dbReference type="AlphaFoldDB" id="A0AAD9FJI4"/>
<dbReference type="SUPFAM" id="SSF56204">
    <property type="entry name" value="Hect, E3 ligase catalytic domain"/>
    <property type="match status" value="1"/>
</dbReference>
<evidence type="ECO:0000256" key="2">
    <source>
        <dbReference type="ARBA" id="ARBA00012485"/>
    </source>
</evidence>
<feature type="domain" description="HECT" evidence="7">
    <location>
        <begin position="713"/>
        <end position="1046"/>
    </location>
</feature>
<dbReference type="FunFam" id="3.30.2160.10:FF:000002">
    <property type="entry name" value="Putative Ubiquitin-protein ligase E3C"/>
    <property type="match status" value="1"/>
</dbReference>
<dbReference type="SMART" id="SM00119">
    <property type="entry name" value="HECTc"/>
    <property type="match status" value="1"/>
</dbReference>
<proteinExistence type="predicted"/>
<dbReference type="PANTHER" id="PTHR45700">
    <property type="entry name" value="UBIQUITIN-PROTEIN LIGASE E3C"/>
    <property type="match status" value="1"/>
</dbReference>
<evidence type="ECO:0000256" key="1">
    <source>
        <dbReference type="ARBA" id="ARBA00000885"/>
    </source>
</evidence>
<dbReference type="Pfam" id="PF00632">
    <property type="entry name" value="HECT"/>
    <property type="match status" value="1"/>
</dbReference>
<dbReference type="PROSITE" id="PS50237">
    <property type="entry name" value="HECT"/>
    <property type="match status" value="1"/>
</dbReference>
<feature type="region of interest" description="Disordered" evidence="6">
    <location>
        <begin position="360"/>
        <end position="393"/>
    </location>
</feature>
<dbReference type="FunFam" id="3.30.2410.10:FF:000011">
    <property type="entry name" value="Putative Ubiquitin-protein ligase E3C"/>
    <property type="match status" value="1"/>
</dbReference>
<keyword evidence="4 5" id="KW-0833">Ubl conjugation pathway</keyword>
<dbReference type="InterPro" id="IPR035983">
    <property type="entry name" value="Hect_E3_ubiquitin_ligase"/>
</dbReference>
<evidence type="ECO:0000259" key="7">
    <source>
        <dbReference type="PROSITE" id="PS50237"/>
    </source>
</evidence>
<keyword evidence="3" id="KW-0808">Transferase</keyword>
<accession>A0AAD9FJI4</accession>
<protein>
    <recommendedName>
        <fullName evidence="2">HECT-type E3 ubiquitin transferase</fullName>
        <ecNumber evidence="2">2.3.2.26</ecNumber>
    </recommendedName>
</protein>
<dbReference type="GO" id="GO:0000209">
    <property type="term" value="P:protein polyubiquitination"/>
    <property type="evidence" value="ECO:0007669"/>
    <property type="project" value="InterPro"/>
</dbReference>
<dbReference type="GO" id="GO:0061630">
    <property type="term" value="F:ubiquitin protein ligase activity"/>
    <property type="evidence" value="ECO:0007669"/>
    <property type="project" value="UniProtKB-EC"/>
</dbReference>
<dbReference type="Gene3D" id="3.90.1750.10">
    <property type="entry name" value="Hect, E3 ligase catalytic domains"/>
    <property type="match status" value="1"/>
</dbReference>